<dbReference type="EMBL" id="MU167240">
    <property type="protein sequence ID" value="KAG0148175.1"/>
    <property type="molecule type" value="Genomic_DNA"/>
</dbReference>
<gene>
    <name evidence="2" type="ORF">CROQUDRAFT_132146</name>
</gene>
<proteinExistence type="predicted"/>
<feature type="compositionally biased region" description="Acidic residues" evidence="1">
    <location>
        <begin position="215"/>
        <end position="228"/>
    </location>
</feature>
<comment type="caution">
    <text evidence="2">The sequence shown here is derived from an EMBL/GenBank/DDBJ whole genome shotgun (WGS) entry which is preliminary data.</text>
</comment>
<evidence type="ECO:0000313" key="3">
    <source>
        <dbReference type="Proteomes" id="UP000886653"/>
    </source>
</evidence>
<evidence type="ECO:0000313" key="2">
    <source>
        <dbReference type="EMBL" id="KAG0148175.1"/>
    </source>
</evidence>
<dbReference type="OrthoDB" id="2512260at2759"/>
<feature type="compositionally biased region" description="Polar residues" evidence="1">
    <location>
        <begin position="14"/>
        <end position="25"/>
    </location>
</feature>
<organism evidence="2 3">
    <name type="scientific">Cronartium quercuum f. sp. fusiforme G11</name>
    <dbReference type="NCBI Taxonomy" id="708437"/>
    <lineage>
        <taxon>Eukaryota</taxon>
        <taxon>Fungi</taxon>
        <taxon>Dikarya</taxon>
        <taxon>Basidiomycota</taxon>
        <taxon>Pucciniomycotina</taxon>
        <taxon>Pucciniomycetes</taxon>
        <taxon>Pucciniales</taxon>
        <taxon>Coleosporiaceae</taxon>
        <taxon>Cronartium</taxon>
    </lineage>
</organism>
<accession>A0A9P6NRE2</accession>
<sequence length="239" mass="26543">MYSFQGLGHGTDQPAPSLTATQGGHSDTELPPSLKKVLDDFLPKSIISLLPEHSKPLHPSLAKEMEEIIKKVVAKETTASEMRVVAKNYSKKKFLLVDGAFFMALEEDLEIIRVIYYLLKCVSPEQAARHIGEFKAMRGATLWNGFQASPEGQESYQTHKSHLCLYGGIKGQAHCILSDLWHKKTAEEKLAYQKYTHQTKTVKSVLFCGLNDTDNPTEESGETTDTENEPQAISTAESS</sequence>
<feature type="compositionally biased region" description="Polar residues" evidence="1">
    <location>
        <begin position="229"/>
        <end position="239"/>
    </location>
</feature>
<dbReference type="AlphaFoldDB" id="A0A9P6NRE2"/>
<feature type="region of interest" description="Disordered" evidence="1">
    <location>
        <begin position="1"/>
        <end position="29"/>
    </location>
</feature>
<feature type="region of interest" description="Disordered" evidence="1">
    <location>
        <begin position="213"/>
        <end position="239"/>
    </location>
</feature>
<dbReference type="Proteomes" id="UP000886653">
    <property type="component" value="Unassembled WGS sequence"/>
</dbReference>
<protein>
    <submittedName>
        <fullName evidence="2">Uncharacterized protein</fullName>
    </submittedName>
</protein>
<name>A0A9P6NRE2_9BASI</name>
<reference evidence="2" key="1">
    <citation type="submission" date="2013-11" db="EMBL/GenBank/DDBJ databases">
        <title>Genome sequence of the fusiform rust pathogen reveals effectors for host alternation and coevolution with pine.</title>
        <authorList>
            <consortium name="DOE Joint Genome Institute"/>
            <person name="Smith K."/>
            <person name="Pendleton A."/>
            <person name="Kubisiak T."/>
            <person name="Anderson C."/>
            <person name="Salamov A."/>
            <person name="Aerts A."/>
            <person name="Riley R."/>
            <person name="Clum A."/>
            <person name="Lindquist E."/>
            <person name="Ence D."/>
            <person name="Campbell M."/>
            <person name="Kronenberg Z."/>
            <person name="Feau N."/>
            <person name="Dhillon B."/>
            <person name="Hamelin R."/>
            <person name="Burleigh J."/>
            <person name="Smith J."/>
            <person name="Yandell M."/>
            <person name="Nelson C."/>
            <person name="Grigoriev I."/>
            <person name="Davis J."/>
        </authorList>
    </citation>
    <scope>NUCLEOTIDE SEQUENCE</scope>
    <source>
        <strain evidence="2">G11</strain>
    </source>
</reference>
<keyword evidence="3" id="KW-1185">Reference proteome</keyword>
<evidence type="ECO:0000256" key="1">
    <source>
        <dbReference type="SAM" id="MobiDB-lite"/>
    </source>
</evidence>